<dbReference type="Pfam" id="PF01875">
    <property type="entry name" value="Memo"/>
    <property type="match status" value="1"/>
</dbReference>
<dbReference type="Gene3D" id="3.40.830.10">
    <property type="entry name" value="LigB-like"/>
    <property type="match status" value="1"/>
</dbReference>
<evidence type="ECO:0000313" key="2">
    <source>
        <dbReference type="EMBL" id="KAK1938649.1"/>
    </source>
</evidence>
<accession>A0AAD9LKH8</accession>
<name>A0AAD9LKH8_BABDI</name>
<keyword evidence="3" id="KW-1185">Reference proteome</keyword>
<dbReference type="AlphaFoldDB" id="A0AAD9LKH8"/>
<dbReference type="InterPro" id="IPR002737">
    <property type="entry name" value="MEMO1_fam"/>
</dbReference>
<sequence>MRKDTHADSWYTNDGMSSYFNANYTLRMAPTLLQAEIQKALDKSTEVPKENLKYIISPHAGYAYSLKTAAISYSVIDASKIKTIFILGPSHFTSLRGCGVDTFTRLKTPLGSLHVDKDIIADLKSQSGFVKISGADSEMEHSIEMQLPILKHILEKLASPLSSGPWTATTSIKPVPNSLLPYFQKEDTIFVISSDFCHFGRRFGFTHTGYEHTTMGLSEAIQRLDLDGVKHIVKNDLIGFKQYLEDTRNTICGRHPIEVLLKLINLSGIQIRSKLLSYTQVRDSVVHCQFVQSSQCRSTQDSSVSYCAIAGLWIEG</sequence>
<dbReference type="PANTHER" id="PTHR11060">
    <property type="entry name" value="PROTEIN MEMO1"/>
    <property type="match status" value="1"/>
</dbReference>
<gene>
    <name evidence="2" type="ORF">X943_003127</name>
</gene>
<evidence type="ECO:0000313" key="3">
    <source>
        <dbReference type="Proteomes" id="UP001195914"/>
    </source>
</evidence>
<dbReference type="NCBIfam" id="TIGR04336">
    <property type="entry name" value="AmmeMemoSam_B"/>
    <property type="match status" value="1"/>
</dbReference>
<dbReference type="Proteomes" id="UP001195914">
    <property type="component" value="Unassembled WGS sequence"/>
</dbReference>
<comment type="caution">
    <text evidence="2">The sequence shown here is derived from an EMBL/GenBank/DDBJ whole genome shotgun (WGS) entry which is preliminary data.</text>
</comment>
<dbReference type="PANTHER" id="PTHR11060:SF0">
    <property type="entry name" value="PROTEIN MEMO1"/>
    <property type="match status" value="1"/>
</dbReference>
<dbReference type="EMBL" id="JAHBMH010000024">
    <property type="protein sequence ID" value="KAK1938649.1"/>
    <property type="molecule type" value="Genomic_DNA"/>
</dbReference>
<evidence type="ECO:0000256" key="1">
    <source>
        <dbReference type="ARBA" id="ARBA00006315"/>
    </source>
</evidence>
<comment type="similarity">
    <text evidence="1">Belongs to the MEMO1 family.</text>
</comment>
<reference evidence="2" key="1">
    <citation type="journal article" date="2014" name="Nucleic Acids Res.">
        <title>The evolutionary dynamics of variant antigen genes in Babesia reveal a history of genomic innovation underlying host-parasite interaction.</title>
        <authorList>
            <person name="Jackson A.P."/>
            <person name="Otto T.D."/>
            <person name="Darby A."/>
            <person name="Ramaprasad A."/>
            <person name="Xia D."/>
            <person name="Echaide I.E."/>
            <person name="Farber M."/>
            <person name="Gahlot S."/>
            <person name="Gamble J."/>
            <person name="Gupta D."/>
            <person name="Gupta Y."/>
            <person name="Jackson L."/>
            <person name="Malandrin L."/>
            <person name="Malas T.B."/>
            <person name="Moussa E."/>
            <person name="Nair M."/>
            <person name="Reid A.J."/>
            <person name="Sanders M."/>
            <person name="Sharma J."/>
            <person name="Tracey A."/>
            <person name="Quail M.A."/>
            <person name="Weir W."/>
            <person name="Wastling J.M."/>
            <person name="Hall N."/>
            <person name="Willadsen P."/>
            <person name="Lingelbach K."/>
            <person name="Shiels B."/>
            <person name="Tait A."/>
            <person name="Berriman M."/>
            <person name="Allred D.R."/>
            <person name="Pain A."/>
        </authorList>
    </citation>
    <scope>NUCLEOTIDE SEQUENCE</scope>
    <source>
        <strain evidence="2">1802A</strain>
    </source>
</reference>
<protein>
    <submittedName>
        <fullName evidence="2">MEMO1-like protein</fullName>
    </submittedName>
</protein>
<proteinExistence type="inferred from homology"/>
<organism evidence="2 3">
    <name type="scientific">Babesia divergens</name>
    <dbReference type="NCBI Taxonomy" id="32595"/>
    <lineage>
        <taxon>Eukaryota</taxon>
        <taxon>Sar</taxon>
        <taxon>Alveolata</taxon>
        <taxon>Apicomplexa</taxon>
        <taxon>Aconoidasida</taxon>
        <taxon>Piroplasmida</taxon>
        <taxon>Babesiidae</taxon>
        <taxon>Babesia</taxon>
    </lineage>
</organism>
<reference evidence="2" key="2">
    <citation type="submission" date="2021-05" db="EMBL/GenBank/DDBJ databases">
        <authorList>
            <person name="Pain A."/>
        </authorList>
    </citation>
    <scope>NUCLEOTIDE SEQUENCE</scope>
    <source>
        <strain evidence="2">1802A</strain>
    </source>
</reference>
<dbReference type="CDD" id="cd07361">
    <property type="entry name" value="MEMO_like"/>
    <property type="match status" value="1"/>
</dbReference>